<evidence type="ECO:0000256" key="7">
    <source>
        <dbReference type="SAM" id="MobiDB-lite"/>
    </source>
</evidence>
<keyword evidence="10" id="KW-1185">Reference proteome</keyword>
<evidence type="ECO:0000256" key="6">
    <source>
        <dbReference type="ARBA" id="ARBA00024912"/>
    </source>
</evidence>
<keyword evidence="3" id="KW-0963">Cytoplasm</keyword>
<dbReference type="PANTHER" id="PTHR19316">
    <property type="entry name" value="PROTEIN FOLDING REGULATOR"/>
    <property type="match status" value="1"/>
</dbReference>
<dbReference type="InterPro" id="IPR050693">
    <property type="entry name" value="Hsp70_NEF-Inhibitors"/>
</dbReference>
<dbReference type="GO" id="GO:0000774">
    <property type="term" value="F:adenyl-nucleotide exchange factor activity"/>
    <property type="evidence" value="ECO:0007669"/>
    <property type="project" value="TreeGrafter"/>
</dbReference>
<dbReference type="EMBL" id="LJZO01000045">
    <property type="protein sequence ID" value="ROV91109.1"/>
    <property type="molecule type" value="Genomic_DNA"/>
</dbReference>
<accession>A0A423VJC9</accession>
<comment type="subcellular location">
    <subcellularLocation>
        <location evidence="1">Cytoplasm</location>
    </subcellularLocation>
</comment>
<sequence>MDRNLNQLLKWSIEAQTTGSNNSNSNATGITSTSSNNNNDNAEGGADGAASAPAPAPRSDLNPEILAALLGGPSDADLMRQSMAVVTSTDPEVTLEDKLVAFDNFEQLIESLDNANNIAALSLWTPLLGALADAEREVRRYAAWCVGTAVQNNEKSQERLLAMGGLPALVRMALGRGEDAADVRRKAVYALSSATRNYQPAMDVVTAELEKEGYTNEGSGKVDATNMDAVDVVMDGLKEHIKQTTSA</sequence>
<evidence type="ECO:0000256" key="5">
    <source>
        <dbReference type="ARBA" id="ARBA00022845"/>
    </source>
</evidence>
<dbReference type="GO" id="GO:0005783">
    <property type="term" value="C:endoplasmic reticulum"/>
    <property type="evidence" value="ECO:0007669"/>
    <property type="project" value="TreeGrafter"/>
</dbReference>
<dbReference type="InterPro" id="IPR016024">
    <property type="entry name" value="ARM-type_fold"/>
</dbReference>
<feature type="compositionally biased region" description="Low complexity" evidence="7">
    <location>
        <begin position="17"/>
        <end position="60"/>
    </location>
</feature>
<dbReference type="STRING" id="252740.A0A423VJC9"/>
<dbReference type="OrthoDB" id="10250458at2759"/>
<dbReference type="FunFam" id="1.25.10.10:FF:000434">
    <property type="entry name" value="Hsp70 nucleotide exchange factor fes1"/>
    <property type="match status" value="1"/>
</dbReference>
<dbReference type="GO" id="GO:0006417">
    <property type="term" value="P:regulation of translation"/>
    <property type="evidence" value="ECO:0007669"/>
    <property type="project" value="UniProtKB-KW"/>
</dbReference>
<reference evidence="9 10" key="1">
    <citation type="submission" date="2015-09" db="EMBL/GenBank/DDBJ databases">
        <title>Host preference determinants of Valsa canker pathogens revealed by comparative genomics.</title>
        <authorList>
            <person name="Yin Z."/>
            <person name="Huang L."/>
        </authorList>
    </citation>
    <scope>NUCLEOTIDE SEQUENCE [LARGE SCALE GENOMIC DNA]</scope>
    <source>
        <strain evidence="9 10">YSFL</strain>
    </source>
</reference>
<evidence type="ECO:0000256" key="4">
    <source>
        <dbReference type="ARBA" id="ARBA00022737"/>
    </source>
</evidence>
<name>A0A423VJC9_CYTCH</name>
<proteinExistence type="inferred from homology"/>
<dbReference type="AlphaFoldDB" id="A0A423VJC9"/>
<feature type="domain" description="Nucleotide exchange factor Fes1" evidence="8">
    <location>
        <begin position="5"/>
        <end position="118"/>
    </location>
</feature>
<evidence type="ECO:0000313" key="10">
    <source>
        <dbReference type="Proteomes" id="UP000284375"/>
    </source>
</evidence>
<dbReference type="InterPro" id="IPR013918">
    <property type="entry name" value="Nucleotide_exch_fac_Fes1"/>
</dbReference>
<organism evidence="9 10">
    <name type="scientific">Cytospora chrysosperma</name>
    <name type="common">Cytospora canker fungus</name>
    <name type="synonym">Sphaeria chrysosperma</name>
    <dbReference type="NCBI Taxonomy" id="252740"/>
    <lineage>
        <taxon>Eukaryota</taxon>
        <taxon>Fungi</taxon>
        <taxon>Dikarya</taxon>
        <taxon>Ascomycota</taxon>
        <taxon>Pezizomycotina</taxon>
        <taxon>Sordariomycetes</taxon>
        <taxon>Sordariomycetidae</taxon>
        <taxon>Diaporthales</taxon>
        <taxon>Cytosporaceae</taxon>
        <taxon>Cytospora</taxon>
    </lineage>
</organism>
<dbReference type="InterPro" id="IPR011989">
    <property type="entry name" value="ARM-like"/>
</dbReference>
<dbReference type="Pfam" id="PF08609">
    <property type="entry name" value="Fes1"/>
    <property type="match status" value="1"/>
</dbReference>
<evidence type="ECO:0000259" key="8">
    <source>
        <dbReference type="Pfam" id="PF08609"/>
    </source>
</evidence>
<comment type="function">
    <text evidence="6">Functions as a nucleotide exchange factor (NEF) for Hsp70 chaperones which accelerates the release of ADP. Required for fully efficient Hsp70-mediated folding of proteins.</text>
</comment>
<feature type="region of interest" description="Disordered" evidence="7">
    <location>
        <begin position="16"/>
        <end position="60"/>
    </location>
</feature>
<protein>
    <recommendedName>
        <fullName evidence="8">Nucleotide exchange factor Fes1 domain-containing protein</fullName>
    </recommendedName>
</protein>
<keyword evidence="5" id="KW-0810">Translation regulation</keyword>
<evidence type="ECO:0000256" key="1">
    <source>
        <dbReference type="ARBA" id="ARBA00004496"/>
    </source>
</evidence>
<dbReference type="PANTHER" id="PTHR19316:SF18">
    <property type="entry name" value="HSP70-BINDING PROTEIN 1"/>
    <property type="match status" value="1"/>
</dbReference>
<keyword evidence="4" id="KW-0677">Repeat</keyword>
<dbReference type="SUPFAM" id="SSF48371">
    <property type="entry name" value="ARM repeat"/>
    <property type="match status" value="1"/>
</dbReference>
<evidence type="ECO:0000313" key="9">
    <source>
        <dbReference type="EMBL" id="ROV91109.1"/>
    </source>
</evidence>
<evidence type="ECO:0000256" key="3">
    <source>
        <dbReference type="ARBA" id="ARBA00022490"/>
    </source>
</evidence>
<gene>
    <name evidence="9" type="ORF">VSDG_07888</name>
</gene>
<evidence type="ECO:0000256" key="2">
    <source>
        <dbReference type="ARBA" id="ARBA00011045"/>
    </source>
</evidence>
<dbReference type="Gene3D" id="1.25.10.10">
    <property type="entry name" value="Leucine-rich Repeat Variant"/>
    <property type="match status" value="1"/>
</dbReference>
<comment type="similarity">
    <text evidence="2">Belongs to the FES1 family.</text>
</comment>
<dbReference type="Proteomes" id="UP000284375">
    <property type="component" value="Unassembled WGS sequence"/>
</dbReference>
<comment type="caution">
    <text evidence="9">The sequence shown here is derived from an EMBL/GenBank/DDBJ whole genome shotgun (WGS) entry which is preliminary data.</text>
</comment>